<sequence length="190" mass="20515">MKRPLGRLRIIGGQWRSRVVDFDADDGVRPTPDRVRQTLFDWLAPQIHGASVLDLFAGSGALGLEALSRGAASVTFIESGAAQVRGIRAALMRLGADDSNAQVLARDALAFLAAVDAQYDIVLLDPPYDSPLLGRALAALPRLLKPHSQVYLEWPKTRPLVLPPGWTLRRDKQAGLVHFGLATYAEGAAS</sequence>
<dbReference type="EMBL" id="FQWZ01000006">
    <property type="protein sequence ID" value="SHH15840.1"/>
    <property type="molecule type" value="Genomic_DNA"/>
</dbReference>
<dbReference type="EC" id="2.1.1.171" evidence="3 8"/>
<dbReference type="NCBIfam" id="TIGR00095">
    <property type="entry name" value="16S rRNA (guanine(966)-N(2))-methyltransferase RsmD"/>
    <property type="match status" value="1"/>
</dbReference>
<evidence type="ECO:0000313" key="10">
    <source>
        <dbReference type="Proteomes" id="UP000199758"/>
    </source>
</evidence>
<dbReference type="STRING" id="490188.SAMN04488068_2741"/>
<dbReference type="OrthoDB" id="9803017at2"/>
<dbReference type="Pfam" id="PF03602">
    <property type="entry name" value="Cons_hypoth95"/>
    <property type="match status" value="1"/>
</dbReference>
<dbReference type="PANTHER" id="PTHR43542">
    <property type="entry name" value="METHYLTRANSFERASE"/>
    <property type="match status" value="1"/>
</dbReference>
<evidence type="ECO:0000256" key="3">
    <source>
        <dbReference type="ARBA" id="ARBA00012141"/>
    </source>
</evidence>
<evidence type="ECO:0000313" key="9">
    <source>
        <dbReference type="EMBL" id="SHH15840.1"/>
    </source>
</evidence>
<gene>
    <name evidence="9" type="ORF">SAMN04488068_2741</name>
</gene>
<evidence type="ECO:0000256" key="5">
    <source>
        <dbReference type="ARBA" id="ARBA00022603"/>
    </source>
</evidence>
<keyword evidence="6 8" id="KW-0808">Transferase</keyword>
<comment type="catalytic activity">
    <reaction evidence="7 8">
        <text>guanosine(966) in 16S rRNA + S-adenosyl-L-methionine = N(2)-methylguanosine(966) in 16S rRNA + S-adenosyl-L-homocysteine + H(+)</text>
        <dbReference type="Rhea" id="RHEA:23548"/>
        <dbReference type="Rhea" id="RHEA-COMP:10211"/>
        <dbReference type="Rhea" id="RHEA-COMP:10212"/>
        <dbReference type="ChEBI" id="CHEBI:15378"/>
        <dbReference type="ChEBI" id="CHEBI:57856"/>
        <dbReference type="ChEBI" id="CHEBI:59789"/>
        <dbReference type="ChEBI" id="CHEBI:74269"/>
        <dbReference type="ChEBI" id="CHEBI:74481"/>
        <dbReference type="EC" id="2.1.1.171"/>
    </reaction>
</comment>
<dbReference type="AlphaFoldDB" id="A0A1M5QQ20"/>
<evidence type="ECO:0000256" key="2">
    <source>
        <dbReference type="ARBA" id="ARBA00005269"/>
    </source>
</evidence>
<organism evidence="9 10">
    <name type="scientific">Hydrocarboniphaga daqingensis</name>
    <dbReference type="NCBI Taxonomy" id="490188"/>
    <lineage>
        <taxon>Bacteria</taxon>
        <taxon>Pseudomonadati</taxon>
        <taxon>Pseudomonadota</taxon>
        <taxon>Gammaproteobacteria</taxon>
        <taxon>Nevskiales</taxon>
        <taxon>Nevskiaceae</taxon>
        <taxon>Hydrocarboniphaga</taxon>
    </lineage>
</organism>
<reference evidence="9 10" key="1">
    <citation type="submission" date="2016-11" db="EMBL/GenBank/DDBJ databases">
        <authorList>
            <person name="Jaros S."/>
            <person name="Januszkiewicz K."/>
            <person name="Wedrychowicz H."/>
        </authorList>
    </citation>
    <scope>NUCLEOTIDE SEQUENCE [LARGE SCALE GENOMIC DNA]</scope>
    <source>
        <strain evidence="9 10">CGMCC 1.7049</strain>
    </source>
</reference>
<comment type="similarity">
    <text evidence="2 8">Belongs to the methyltransferase superfamily. RsmD family.</text>
</comment>
<keyword evidence="8" id="KW-0949">S-adenosyl-L-methionine</keyword>
<dbReference type="GO" id="GO:0003676">
    <property type="term" value="F:nucleic acid binding"/>
    <property type="evidence" value="ECO:0007669"/>
    <property type="project" value="InterPro"/>
</dbReference>
<keyword evidence="5 8" id="KW-0489">Methyltransferase</keyword>
<proteinExistence type="inferred from homology"/>
<dbReference type="InterPro" id="IPR029063">
    <property type="entry name" value="SAM-dependent_MTases_sf"/>
</dbReference>
<evidence type="ECO:0000256" key="7">
    <source>
        <dbReference type="ARBA" id="ARBA00048326"/>
    </source>
</evidence>
<evidence type="ECO:0000256" key="8">
    <source>
        <dbReference type="PIRNR" id="PIRNR004553"/>
    </source>
</evidence>
<dbReference type="PIRSF" id="PIRSF004553">
    <property type="entry name" value="CHP00095"/>
    <property type="match status" value="1"/>
</dbReference>
<dbReference type="Gene3D" id="3.40.50.150">
    <property type="entry name" value="Vaccinia Virus protein VP39"/>
    <property type="match status" value="1"/>
</dbReference>
<dbReference type="InterPro" id="IPR002052">
    <property type="entry name" value="DNA_methylase_N6_adenine_CS"/>
</dbReference>
<name>A0A1M5QQ20_9GAMM</name>
<dbReference type="CDD" id="cd02440">
    <property type="entry name" value="AdoMet_MTases"/>
    <property type="match status" value="1"/>
</dbReference>
<evidence type="ECO:0000256" key="4">
    <source>
        <dbReference type="ARBA" id="ARBA00013682"/>
    </source>
</evidence>
<evidence type="ECO:0000256" key="1">
    <source>
        <dbReference type="ARBA" id="ARBA00002649"/>
    </source>
</evidence>
<keyword evidence="10" id="KW-1185">Reference proteome</keyword>
<dbReference type="PROSITE" id="PS00092">
    <property type="entry name" value="N6_MTASE"/>
    <property type="match status" value="1"/>
</dbReference>
<accession>A0A1M5QQ20</accession>
<evidence type="ECO:0000256" key="6">
    <source>
        <dbReference type="ARBA" id="ARBA00022679"/>
    </source>
</evidence>
<dbReference type="PANTHER" id="PTHR43542:SF1">
    <property type="entry name" value="METHYLTRANSFERASE"/>
    <property type="match status" value="1"/>
</dbReference>
<dbReference type="Proteomes" id="UP000199758">
    <property type="component" value="Unassembled WGS sequence"/>
</dbReference>
<dbReference type="GO" id="GO:0052913">
    <property type="term" value="F:16S rRNA (guanine(966)-N(2))-methyltransferase activity"/>
    <property type="evidence" value="ECO:0007669"/>
    <property type="project" value="UniProtKB-EC"/>
</dbReference>
<dbReference type="InterPro" id="IPR004398">
    <property type="entry name" value="RNA_MeTrfase_RsmD"/>
</dbReference>
<comment type="function">
    <text evidence="1 8">Specifically methylates the guanine in position 966 of 16S rRNA in the assembled 30S particle.</text>
</comment>
<dbReference type="SUPFAM" id="SSF53335">
    <property type="entry name" value="S-adenosyl-L-methionine-dependent methyltransferases"/>
    <property type="match status" value="1"/>
</dbReference>
<dbReference type="RefSeq" id="WP_072898218.1">
    <property type="nucleotide sequence ID" value="NZ_FQWZ01000006.1"/>
</dbReference>
<keyword evidence="8" id="KW-0698">rRNA processing</keyword>
<protein>
    <recommendedName>
        <fullName evidence="4 8">Ribosomal RNA small subunit methyltransferase D</fullName>
        <ecNumber evidence="3 8">2.1.1.171</ecNumber>
    </recommendedName>
</protein>